<accession>A0ABW6KCQ0</accession>
<gene>
    <name evidence="1" type="ORF">ACFYKX_15545</name>
</gene>
<comment type="caution">
    <text evidence="1">The sequence shown here is derived from an EMBL/GenBank/DDBJ whole genome shotgun (WGS) entry which is preliminary data.</text>
</comment>
<evidence type="ECO:0000313" key="1">
    <source>
        <dbReference type="EMBL" id="MFE8702010.1"/>
    </source>
</evidence>
<protein>
    <submittedName>
        <fullName evidence="1">Uncharacterized protein</fullName>
    </submittedName>
</protein>
<evidence type="ECO:0000313" key="2">
    <source>
        <dbReference type="Proteomes" id="UP001601059"/>
    </source>
</evidence>
<keyword evidence="2" id="KW-1185">Reference proteome</keyword>
<organism evidence="1 2">
    <name type="scientific">Cytobacillus spartinae</name>
    <dbReference type="NCBI Taxonomy" id="3299023"/>
    <lineage>
        <taxon>Bacteria</taxon>
        <taxon>Bacillati</taxon>
        <taxon>Bacillota</taxon>
        <taxon>Bacilli</taxon>
        <taxon>Bacillales</taxon>
        <taxon>Bacillaceae</taxon>
        <taxon>Cytobacillus</taxon>
    </lineage>
</organism>
<proteinExistence type="predicted"/>
<dbReference type="RefSeq" id="WP_389361980.1">
    <property type="nucleotide sequence ID" value="NZ_JBIACK010000008.1"/>
</dbReference>
<sequence length="133" mass="15107">MLFETIIELSVRAVGGFVEITLMSYEPKSRAEKVQKQLESYQGKRVKIRTGEVLLGGKFRFDEVLDVEAFHSTLDGENLKLITNQELKTTITIQGKSISRFYTGKKSNARICINTNGVDYLIEDVMLQESLQK</sequence>
<dbReference type="Proteomes" id="UP001601059">
    <property type="component" value="Unassembled WGS sequence"/>
</dbReference>
<name>A0ABW6KCQ0_9BACI</name>
<dbReference type="EMBL" id="JBIACK010000008">
    <property type="protein sequence ID" value="MFE8702010.1"/>
    <property type="molecule type" value="Genomic_DNA"/>
</dbReference>
<reference evidence="1 2" key="1">
    <citation type="submission" date="2024-08" db="EMBL/GenBank/DDBJ databases">
        <title>Two novel Cytobacillus novel species.</title>
        <authorList>
            <person name="Liu G."/>
        </authorList>
    </citation>
    <scope>NUCLEOTIDE SEQUENCE [LARGE SCALE GENOMIC DNA]</scope>
    <source>
        <strain evidence="1 2">FJAT-54145</strain>
    </source>
</reference>